<keyword evidence="2" id="KW-1185">Reference proteome</keyword>
<dbReference type="SUPFAM" id="SSF81901">
    <property type="entry name" value="HCP-like"/>
    <property type="match status" value="2"/>
</dbReference>
<dbReference type="RefSeq" id="WP_134835832.1">
    <property type="nucleotide sequence ID" value="NZ_SATR01000018.1"/>
</dbReference>
<evidence type="ECO:0000313" key="2">
    <source>
        <dbReference type="Proteomes" id="UP000297753"/>
    </source>
</evidence>
<dbReference type="EMBL" id="SATR01000018">
    <property type="protein sequence ID" value="TFH91190.1"/>
    <property type="molecule type" value="Genomic_DNA"/>
</dbReference>
<dbReference type="OrthoDB" id="5904015at2"/>
<evidence type="ECO:0000313" key="1">
    <source>
        <dbReference type="EMBL" id="TFH91190.1"/>
    </source>
</evidence>
<gene>
    <name evidence="1" type="ORF">ELS82_12900</name>
</gene>
<dbReference type="Gene3D" id="1.25.40.10">
    <property type="entry name" value="Tetratricopeptide repeat domain"/>
    <property type="match status" value="1"/>
</dbReference>
<reference evidence="1 2" key="1">
    <citation type="submission" date="2019-01" db="EMBL/GenBank/DDBJ databases">
        <title>Vibrio BEI176 sp. nov, a marine bacterium isolated from China: eastern marignal seas.</title>
        <authorList>
            <person name="Li B."/>
        </authorList>
    </citation>
    <scope>NUCLEOTIDE SEQUENCE [LARGE SCALE GENOMIC DNA]</scope>
    <source>
        <strain evidence="1 2">BEI176</strain>
    </source>
</reference>
<name>A0A4Y8WE27_9VIBR</name>
<dbReference type="AlphaFoldDB" id="A0A4Y8WE27"/>
<dbReference type="InterPro" id="IPR011990">
    <property type="entry name" value="TPR-like_helical_dom_sf"/>
</dbReference>
<dbReference type="Proteomes" id="UP000297753">
    <property type="component" value="Unassembled WGS sequence"/>
</dbReference>
<sequence length="346" mass="39746">MLTLAKYLFDTLVKKTLVTLAFIICFSSWAVGKEMYDVSTLTPEEAYEYGELLRVQLKNDAALEYLKFAADAGHANASYVYAIELKRKRSAYQEDDSYQQYLTLAASNGSLAAMRYLYTKAGWVSSAEKSKLREEYHDQLIELGATEPSFAYFRLSQYYFNDDNELSAYYLEKAQQFDVAKAFMEEGERIKNGHISFAFQAKKDRTILRQYVKAAELGYIPAIRRIVAIFEAGGDFQQALIWREKALENGDLTSLLSLSKIYRGESEQYDFVGIDLVKSKAYLEVFLQTAGRDVLPSLYSQAEDDFSKLAKLTDKEQTKKSDYIRNSLMSEKDFIRYDEILDSVQY</sequence>
<proteinExistence type="predicted"/>
<protein>
    <submittedName>
        <fullName evidence="1">Sel1 repeat family protein</fullName>
    </submittedName>
</protein>
<comment type="caution">
    <text evidence="1">The sequence shown here is derived from an EMBL/GenBank/DDBJ whole genome shotgun (WGS) entry which is preliminary data.</text>
</comment>
<organism evidence="1 2">
    <name type="scientific">Vibrio ouci</name>
    <dbReference type="NCBI Taxonomy" id="2499078"/>
    <lineage>
        <taxon>Bacteria</taxon>
        <taxon>Pseudomonadati</taxon>
        <taxon>Pseudomonadota</taxon>
        <taxon>Gammaproteobacteria</taxon>
        <taxon>Vibrionales</taxon>
        <taxon>Vibrionaceae</taxon>
        <taxon>Vibrio</taxon>
    </lineage>
</organism>
<accession>A0A4Y8WE27</accession>